<proteinExistence type="predicted"/>
<reference evidence="5 6" key="1">
    <citation type="submission" date="2017-06" db="EMBL/GenBank/DDBJ databases">
        <title>Sequencing and comparative analysis of myxobacterial genomes.</title>
        <authorList>
            <person name="Rupp O."/>
            <person name="Goesmann A."/>
            <person name="Sogaard-Andersen L."/>
        </authorList>
    </citation>
    <scope>NUCLEOTIDE SEQUENCE [LARGE SCALE GENOMIC DNA]</scope>
    <source>
        <strain evidence="5 6">DSM 52655</strain>
    </source>
</reference>
<dbReference type="AlphaFoldDB" id="A0A250J5I4"/>
<dbReference type="PANTHER" id="PTHR33164">
    <property type="entry name" value="TRANSCRIPTIONAL REGULATOR, MARR FAMILY"/>
    <property type="match status" value="1"/>
</dbReference>
<dbReference type="PROSITE" id="PS50995">
    <property type="entry name" value="HTH_MARR_2"/>
    <property type="match status" value="1"/>
</dbReference>
<dbReference type="Pfam" id="PF01047">
    <property type="entry name" value="MarR"/>
    <property type="match status" value="1"/>
</dbReference>
<keyword evidence="3" id="KW-0804">Transcription</keyword>
<accession>A0A250J5I4</accession>
<keyword evidence="2" id="KW-0238">DNA-binding</keyword>
<gene>
    <name evidence="5" type="ORF">CYFUS_004625</name>
</gene>
<dbReference type="GO" id="GO:0003677">
    <property type="term" value="F:DNA binding"/>
    <property type="evidence" value="ECO:0007669"/>
    <property type="project" value="UniProtKB-KW"/>
</dbReference>
<dbReference type="InterPro" id="IPR039422">
    <property type="entry name" value="MarR/SlyA-like"/>
</dbReference>
<sequence length="168" mass="18970">MPYYNEKNYSIERSVGYLLNELAKLINEDLDARLKDALSVSFAQWRVLVAILQCDTEPEPASASILCSKIDYDSGAMTRLLDKLEALGFITRERDVWDRRAYTLKLTKKGRLVATKGLVIARDNLNHSMADLTDQEAETLLSLLLKVKQTNLSLKAARQPAQKAQKRA</sequence>
<dbReference type="GO" id="GO:0003700">
    <property type="term" value="F:DNA-binding transcription factor activity"/>
    <property type="evidence" value="ECO:0007669"/>
    <property type="project" value="InterPro"/>
</dbReference>
<dbReference type="InterPro" id="IPR000835">
    <property type="entry name" value="HTH_MarR-typ"/>
</dbReference>
<evidence type="ECO:0000313" key="6">
    <source>
        <dbReference type="Proteomes" id="UP000217257"/>
    </source>
</evidence>
<organism evidence="5 6">
    <name type="scientific">Cystobacter fuscus</name>
    <dbReference type="NCBI Taxonomy" id="43"/>
    <lineage>
        <taxon>Bacteria</taxon>
        <taxon>Pseudomonadati</taxon>
        <taxon>Myxococcota</taxon>
        <taxon>Myxococcia</taxon>
        <taxon>Myxococcales</taxon>
        <taxon>Cystobacterineae</taxon>
        <taxon>Archangiaceae</taxon>
        <taxon>Cystobacter</taxon>
    </lineage>
</organism>
<dbReference type="InterPro" id="IPR023187">
    <property type="entry name" value="Tscrpt_reg_MarR-type_CS"/>
</dbReference>
<protein>
    <submittedName>
        <fullName evidence="5">Transcriptional regulator, MarR family</fullName>
    </submittedName>
</protein>
<evidence type="ECO:0000259" key="4">
    <source>
        <dbReference type="PROSITE" id="PS50995"/>
    </source>
</evidence>
<name>A0A250J5I4_9BACT</name>
<dbReference type="InterPro" id="IPR036390">
    <property type="entry name" value="WH_DNA-bd_sf"/>
</dbReference>
<dbReference type="InterPro" id="IPR036388">
    <property type="entry name" value="WH-like_DNA-bd_sf"/>
</dbReference>
<dbReference type="SMART" id="SM00347">
    <property type="entry name" value="HTH_MARR"/>
    <property type="match status" value="1"/>
</dbReference>
<keyword evidence="1" id="KW-0805">Transcription regulation</keyword>
<dbReference type="GO" id="GO:0006950">
    <property type="term" value="P:response to stress"/>
    <property type="evidence" value="ECO:0007669"/>
    <property type="project" value="TreeGrafter"/>
</dbReference>
<dbReference type="Gene3D" id="1.10.10.10">
    <property type="entry name" value="Winged helix-like DNA-binding domain superfamily/Winged helix DNA-binding domain"/>
    <property type="match status" value="1"/>
</dbReference>
<dbReference type="RefSeq" id="WP_095987250.1">
    <property type="nucleotide sequence ID" value="NZ_CP022098.1"/>
</dbReference>
<dbReference type="EMBL" id="CP022098">
    <property type="protein sequence ID" value="ATB39184.1"/>
    <property type="molecule type" value="Genomic_DNA"/>
</dbReference>
<dbReference type="PROSITE" id="PS01117">
    <property type="entry name" value="HTH_MARR_1"/>
    <property type="match status" value="1"/>
</dbReference>
<dbReference type="Proteomes" id="UP000217257">
    <property type="component" value="Chromosome"/>
</dbReference>
<evidence type="ECO:0000256" key="3">
    <source>
        <dbReference type="ARBA" id="ARBA00023163"/>
    </source>
</evidence>
<feature type="domain" description="HTH marR-type" evidence="4">
    <location>
        <begin position="12"/>
        <end position="149"/>
    </location>
</feature>
<dbReference type="PRINTS" id="PR00598">
    <property type="entry name" value="HTHMARR"/>
</dbReference>
<dbReference type="PANTHER" id="PTHR33164:SF64">
    <property type="entry name" value="TRANSCRIPTIONAL REGULATOR SLYA"/>
    <property type="match status" value="1"/>
</dbReference>
<evidence type="ECO:0000256" key="1">
    <source>
        <dbReference type="ARBA" id="ARBA00023015"/>
    </source>
</evidence>
<dbReference type="KEGG" id="cfus:CYFUS_004625"/>
<evidence type="ECO:0000256" key="2">
    <source>
        <dbReference type="ARBA" id="ARBA00023125"/>
    </source>
</evidence>
<evidence type="ECO:0000313" key="5">
    <source>
        <dbReference type="EMBL" id="ATB39184.1"/>
    </source>
</evidence>
<dbReference type="SUPFAM" id="SSF46785">
    <property type="entry name" value="Winged helix' DNA-binding domain"/>
    <property type="match status" value="1"/>
</dbReference>